<evidence type="ECO:0000313" key="2">
    <source>
        <dbReference type="Proteomes" id="UP001162483"/>
    </source>
</evidence>
<evidence type="ECO:0000313" key="1">
    <source>
        <dbReference type="EMBL" id="CAI9575695.1"/>
    </source>
</evidence>
<accession>A0ABN9DSS9</accession>
<name>A0ABN9DSS9_9NEOB</name>
<organism evidence="1 2">
    <name type="scientific">Staurois parvus</name>
    <dbReference type="NCBI Taxonomy" id="386267"/>
    <lineage>
        <taxon>Eukaryota</taxon>
        <taxon>Metazoa</taxon>
        <taxon>Chordata</taxon>
        <taxon>Craniata</taxon>
        <taxon>Vertebrata</taxon>
        <taxon>Euteleostomi</taxon>
        <taxon>Amphibia</taxon>
        <taxon>Batrachia</taxon>
        <taxon>Anura</taxon>
        <taxon>Neobatrachia</taxon>
        <taxon>Ranoidea</taxon>
        <taxon>Ranidae</taxon>
        <taxon>Staurois</taxon>
    </lineage>
</organism>
<keyword evidence="2" id="KW-1185">Reference proteome</keyword>
<proteinExistence type="predicted"/>
<protein>
    <submittedName>
        <fullName evidence="1">Uncharacterized protein</fullName>
    </submittedName>
</protein>
<comment type="caution">
    <text evidence="1">The sequence shown here is derived from an EMBL/GenBank/DDBJ whole genome shotgun (WGS) entry which is preliminary data.</text>
</comment>
<sequence>MGEDNFCFRSPRRSQRKWEQVPVKFGYPHPLPKVPILTPQRSAVIPCTIHSLWSSLCSPQSLVIPVLCPQSLVIP</sequence>
<dbReference type="Proteomes" id="UP001162483">
    <property type="component" value="Unassembled WGS sequence"/>
</dbReference>
<dbReference type="EMBL" id="CATNWA010014768">
    <property type="protein sequence ID" value="CAI9575695.1"/>
    <property type="molecule type" value="Genomic_DNA"/>
</dbReference>
<gene>
    <name evidence="1" type="ORF">SPARVUS_LOCUS8231687</name>
</gene>
<reference evidence="1" key="1">
    <citation type="submission" date="2023-05" db="EMBL/GenBank/DDBJ databases">
        <authorList>
            <person name="Stuckert A."/>
        </authorList>
    </citation>
    <scope>NUCLEOTIDE SEQUENCE</scope>
</reference>